<dbReference type="InterPro" id="IPR029024">
    <property type="entry name" value="TerB-like"/>
</dbReference>
<dbReference type="OrthoDB" id="980637at2"/>
<reference evidence="1 2" key="1">
    <citation type="submission" date="2018-07" db="EMBL/GenBank/DDBJ databases">
        <title>Genomic Encyclopedia of Type Strains, Phase IV (KMG-IV): sequencing the most valuable type-strain genomes for metagenomic binning, comparative biology and taxonomic classification.</title>
        <authorList>
            <person name="Goeker M."/>
        </authorList>
    </citation>
    <scope>NUCLEOTIDE SEQUENCE [LARGE SCALE GENOMIC DNA]</scope>
    <source>
        <strain evidence="1 2">DSM 4134</strain>
    </source>
</reference>
<accession>A0A3D9KZX6</accession>
<dbReference type="Gene3D" id="1.10.3680.10">
    <property type="entry name" value="TerB-like"/>
    <property type="match status" value="1"/>
</dbReference>
<dbReference type="RefSeq" id="WP_115869711.1">
    <property type="nucleotide sequence ID" value="NZ_QREG01000022.1"/>
</dbReference>
<dbReference type="EMBL" id="QREG01000022">
    <property type="protein sequence ID" value="RED94110.1"/>
    <property type="molecule type" value="Genomic_DNA"/>
</dbReference>
<proteinExistence type="predicted"/>
<comment type="caution">
    <text evidence="1">The sequence shown here is derived from an EMBL/GenBank/DDBJ whole genome shotgun (WGS) entry which is preliminary data.</text>
</comment>
<keyword evidence="2" id="KW-1185">Reference proteome</keyword>
<evidence type="ECO:0000313" key="1">
    <source>
        <dbReference type="EMBL" id="RED94110.1"/>
    </source>
</evidence>
<dbReference type="SUPFAM" id="SSF158682">
    <property type="entry name" value="TerB-like"/>
    <property type="match status" value="1"/>
</dbReference>
<dbReference type="Proteomes" id="UP000256779">
    <property type="component" value="Unassembled WGS sequence"/>
</dbReference>
<protein>
    <recommendedName>
        <fullName evidence="3">Tellurite resistance protein TerB</fullName>
    </recommendedName>
</protein>
<evidence type="ECO:0000313" key="2">
    <source>
        <dbReference type="Proteomes" id="UP000256779"/>
    </source>
</evidence>
<organism evidence="1 2">
    <name type="scientific">Marinoscillum furvescens DSM 4134</name>
    <dbReference type="NCBI Taxonomy" id="1122208"/>
    <lineage>
        <taxon>Bacteria</taxon>
        <taxon>Pseudomonadati</taxon>
        <taxon>Bacteroidota</taxon>
        <taxon>Cytophagia</taxon>
        <taxon>Cytophagales</taxon>
        <taxon>Reichenbachiellaceae</taxon>
        <taxon>Marinoscillum</taxon>
    </lineage>
</organism>
<sequence>MSIKSQLSTLIQLAKIDGEFAGEERELIMMLGKANGISEKEVLELVENPEPLPPLSTMTDDDRFEYLYNIVQLMKIDSQVYLSEIKYCEELAEKLGFKKSVISKLSSKVFSDPAITSNREALKREVRKFQH</sequence>
<gene>
    <name evidence="1" type="ORF">C7460_12251</name>
</gene>
<name>A0A3D9KZX6_MARFU</name>
<evidence type="ECO:0008006" key="3">
    <source>
        <dbReference type="Google" id="ProtNLM"/>
    </source>
</evidence>
<dbReference type="AlphaFoldDB" id="A0A3D9KZX6"/>